<organism evidence="2 3">
    <name type="scientific">Adineta ricciae</name>
    <name type="common">Rotifer</name>
    <dbReference type="NCBI Taxonomy" id="249248"/>
    <lineage>
        <taxon>Eukaryota</taxon>
        <taxon>Metazoa</taxon>
        <taxon>Spiralia</taxon>
        <taxon>Gnathifera</taxon>
        <taxon>Rotifera</taxon>
        <taxon>Eurotatoria</taxon>
        <taxon>Bdelloidea</taxon>
        <taxon>Adinetida</taxon>
        <taxon>Adinetidae</taxon>
        <taxon>Adineta</taxon>
    </lineage>
</organism>
<evidence type="ECO:0000313" key="2">
    <source>
        <dbReference type="EMBL" id="CAF0892381.1"/>
    </source>
</evidence>
<keyword evidence="1" id="KW-1133">Transmembrane helix</keyword>
<sequence length="310" mass="34576">MCNKHTSVLVIGIVVTITAILVLLLSLVLIIKLHRDNISCGIQSCILSLPAFSRSNLTALCSFDLFNLSNTISISNPLYFPEYTARGQYHLAFVFYITAMKQGIYVNGKLDTRHRIARAYSGSFDNTTIEYNTFAPTASTFSGYMNDPSIYNGRTKSDFPFSTWIKPSPLSGFILYLLTAANDGSYYKPVLGITSTGEPLVVLSLLPLGAHPTANPDPVVLNQWTHLALSVSYENGLCLYVNSVFKARRTEYYAGNGYIKTLHVGANTQYSQTYCYDARISEMQFFGVMNELHVFNRELTQNNLCTLYMA</sequence>
<name>A0A813Z0K0_ADIRI</name>
<dbReference type="EMBL" id="CAJNOR010000365">
    <property type="protein sequence ID" value="CAF0892381.1"/>
    <property type="molecule type" value="Genomic_DNA"/>
</dbReference>
<keyword evidence="1" id="KW-0812">Transmembrane</keyword>
<keyword evidence="3" id="KW-1185">Reference proteome</keyword>
<feature type="transmembrane region" description="Helical" evidence="1">
    <location>
        <begin position="7"/>
        <end position="31"/>
    </location>
</feature>
<proteinExistence type="predicted"/>
<dbReference type="Gene3D" id="2.60.120.200">
    <property type="match status" value="1"/>
</dbReference>
<dbReference type="InterPro" id="IPR013320">
    <property type="entry name" value="ConA-like_dom_sf"/>
</dbReference>
<evidence type="ECO:0008006" key="4">
    <source>
        <dbReference type="Google" id="ProtNLM"/>
    </source>
</evidence>
<keyword evidence="1" id="KW-0472">Membrane</keyword>
<evidence type="ECO:0000313" key="3">
    <source>
        <dbReference type="Proteomes" id="UP000663828"/>
    </source>
</evidence>
<reference evidence="2" key="1">
    <citation type="submission" date="2021-02" db="EMBL/GenBank/DDBJ databases">
        <authorList>
            <person name="Nowell W R."/>
        </authorList>
    </citation>
    <scope>NUCLEOTIDE SEQUENCE</scope>
</reference>
<dbReference type="AlphaFoldDB" id="A0A813Z0K0"/>
<comment type="caution">
    <text evidence="2">The sequence shown here is derived from an EMBL/GenBank/DDBJ whole genome shotgun (WGS) entry which is preliminary data.</text>
</comment>
<protein>
    <recommendedName>
        <fullName evidence="4">LamG domain-containing protein</fullName>
    </recommendedName>
</protein>
<dbReference type="Pfam" id="PF13385">
    <property type="entry name" value="Laminin_G_3"/>
    <property type="match status" value="1"/>
</dbReference>
<accession>A0A813Z0K0</accession>
<gene>
    <name evidence="2" type="ORF">XAT740_LOCUS7581</name>
</gene>
<dbReference type="Proteomes" id="UP000663828">
    <property type="component" value="Unassembled WGS sequence"/>
</dbReference>
<evidence type="ECO:0000256" key="1">
    <source>
        <dbReference type="SAM" id="Phobius"/>
    </source>
</evidence>
<dbReference type="SUPFAM" id="SSF49899">
    <property type="entry name" value="Concanavalin A-like lectins/glucanases"/>
    <property type="match status" value="1"/>
</dbReference>